<name>A0ABR4CA14_9HELO</name>
<feature type="region of interest" description="Disordered" evidence="1">
    <location>
        <begin position="1"/>
        <end position="61"/>
    </location>
</feature>
<gene>
    <name evidence="2" type="ORF">VTL71DRAFT_2696</name>
</gene>
<evidence type="ECO:0000313" key="2">
    <source>
        <dbReference type="EMBL" id="KAL2066625.1"/>
    </source>
</evidence>
<feature type="compositionally biased region" description="Basic and acidic residues" evidence="1">
    <location>
        <begin position="10"/>
        <end position="21"/>
    </location>
</feature>
<comment type="caution">
    <text evidence="2">The sequence shown here is derived from an EMBL/GenBank/DDBJ whole genome shotgun (WGS) entry which is preliminary data.</text>
</comment>
<feature type="compositionally biased region" description="Basic residues" evidence="1">
    <location>
        <begin position="166"/>
        <end position="182"/>
    </location>
</feature>
<organism evidence="2 3">
    <name type="scientific">Oculimacula yallundae</name>
    <dbReference type="NCBI Taxonomy" id="86028"/>
    <lineage>
        <taxon>Eukaryota</taxon>
        <taxon>Fungi</taxon>
        <taxon>Dikarya</taxon>
        <taxon>Ascomycota</taxon>
        <taxon>Pezizomycotina</taxon>
        <taxon>Leotiomycetes</taxon>
        <taxon>Helotiales</taxon>
        <taxon>Ploettnerulaceae</taxon>
        <taxon>Oculimacula</taxon>
    </lineage>
</organism>
<feature type="compositionally biased region" description="Basic and acidic residues" evidence="1">
    <location>
        <begin position="142"/>
        <end position="151"/>
    </location>
</feature>
<feature type="region of interest" description="Disordered" evidence="1">
    <location>
        <begin position="115"/>
        <end position="187"/>
    </location>
</feature>
<sequence>MAPKRTMKSIGDDGIGHESMAKKTRGTGGRKITKAAGNDNPAQVKAAPPVEPAPVKNPNGIVSGRKIVEPAITEPAVIEAAAAVVEPASGENTSAVASRVKVGSGLKAVPAHKVGSVRQAARKTVSGRKVTAAAPASTGDTSTKKSDKKDTAAAPASGDDTSTKKPDKKPRKKQVNKPYKKGGRTEFGVPRLTVHRKEFPEIRPHGFYTTAWKDDEEKKCIQIINTEVKALKELRSTNGIKWSPRVKNQDWKDETEKACLKYEISCVRKIVKGLKADGKPDGGYTERLRQLTAKLAKVLAAELAAAKAAAKAATKLSSKAVPKSRKAKAAPKVKKGKSTPSK</sequence>
<feature type="compositionally biased region" description="Basic residues" evidence="1">
    <location>
        <begin position="322"/>
        <end position="342"/>
    </location>
</feature>
<protein>
    <submittedName>
        <fullName evidence="2">Uncharacterized protein</fullName>
    </submittedName>
</protein>
<dbReference type="EMBL" id="JAZHXI010000011">
    <property type="protein sequence ID" value="KAL2066625.1"/>
    <property type="molecule type" value="Genomic_DNA"/>
</dbReference>
<proteinExistence type="predicted"/>
<accession>A0ABR4CA14</accession>
<keyword evidence="3" id="KW-1185">Reference proteome</keyword>
<feature type="compositionally biased region" description="Low complexity" evidence="1">
    <location>
        <begin position="41"/>
        <end position="59"/>
    </location>
</feature>
<reference evidence="2 3" key="1">
    <citation type="journal article" date="2024" name="Commun. Biol.">
        <title>Comparative genomic analysis of thermophilic fungi reveals convergent evolutionary adaptations and gene losses.</title>
        <authorList>
            <person name="Steindorff A.S."/>
            <person name="Aguilar-Pontes M.V."/>
            <person name="Robinson A.J."/>
            <person name="Andreopoulos B."/>
            <person name="LaButti K."/>
            <person name="Kuo A."/>
            <person name="Mondo S."/>
            <person name="Riley R."/>
            <person name="Otillar R."/>
            <person name="Haridas S."/>
            <person name="Lipzen A."/>
            <person name="Grimwood J."/>
            <person name="Schmutz J."/>
            <person name="Clum A."/>
            <person name="Reid I.D."/>
            <person name="Moisan M.C."/>
            <person name="Butler G."/>
            <person name="Nguyen T.T.M."/>
            <person name="Dewar K."/>
            <person name="Conant G."/>
            <person name="Drula E."/>
            <person name="Henrissat B."/>
            <person name="Hansel C."/>
            <person name="Singer S."/>
            <person name="Hutchinson M.I."/>
            <person name="de Vries R.P."/>
            <person name="Natvig D.O."/>
            <person name="Powell A.J."/>
            <person name="Tsang A."/>
            <person name="Grigoriev I.V."/>
        </authorList>
    </citation>
    <scope>NUCLEOTIDE SEQUENCE [LARGE SCALE GENOMIC DNA]</scope>
    <source>
        <strain evidence="2 3">CBS 494.80</strain>
    </source>
</reference>
<evidence type="ECO:0000256" key="1">
    <source>
        <dbReference type="SAM" id="MobiDB-lite"/>
    </source>
</evidence>
<evidence type="ECO:0000313" key="3">
    <source>
        <dbReference type="Proteomes" id="UP001595075"/>
    </source>
</evidence>
<feature type="region of interest" description="Disordered" evidence="1">
    <location>
        <begin position="313"/>
        <end position="342"/>
    </location>
</feature>
<dbReference type="Proteomes" id="UP001595075">
    <property type="component" value="Unassembled WGS sequence"/>
</dbReference>